<accession>A0A085MZK8</accession>
<organism evidence="1">
    <name type="scientific">Trichuris suis</name>
    <name type="common">pig whipworm</name>
    <dbReference type="NCBI Taxonomy" id="68888"/>
    <lineage>
        <taxon>Eukaryota</taxon>
        <taxon>Metazoa</taxon>
        <taxon>Ecdysozoa</taxon>
        <taxon>Nematoda</taxon>
        <taxon>Enoplea</taxon>
        <taxon>Dorylaimia</taxon>
        <taxon>Trichinellida</taxon>
        <taxon>Trichuridae</taxon>
        <taxon>Trichuris</taxon>
    </lineage>
</organism>
<dbReference type="EMBL" id="KL367590">
    <property type="protein sequence ID" value="KFD62654.1"/>
    <property type="molecule type" value="Genomic_DNA"/>
</dbReference>
<proteinExistence type="predicted"/>
<evidence type="ECO:0000313" key="1">
    <source>
        <dbReference type="EMBL" id="KFD62654.1"/>
    </source>
</evidence>
<sequence length="184" mass="20391">MHRWKNTELSGAEHMQSSVWYAMAQYYVDSSGIVGGFKVSRNELHNDSVQADGRARSQTWVGCTVALECSESILFFVILVYRLRALGVNDQSPRDNSDRSSGSCPVNRYMAGGYMRRFREKNISKVRPALTYKPAAAFLHAHRDTSTSAIVNLSTVTQSASVNFNKAPKPKGPPVDLNNNGFVV</sequence>
<name>A0A085MZK8_9BILA</name>
<reference evidence="1" key="1">
    <citation type="journal article" date="2014" name="Nat. Genet.">
        <title>Genome and transcriptome of the porcine whipworm Trichuris suis.</title>
        <authorList>
            <person name="Jex A.R."/>
            <person name="Nejsum P."/>
            <person name="Schwarz E.M."/>
            <person name="Hu L."/>
            <person name="Young N.D."/>
            <person name="Hall R.S."/>
            <person name="Korhonen P.K."/>
            <person name="Liao S."/>
            <person name="Thamsborg S."/>
            <person name="Xia J."/>
            <person name="Xu P."/>
            <person name="Wang S."/>
            <person name="Scheerlinck J.P."/>
            <person name="Hofmann A."/>
            <person name="Sternberg P.W."/>
            <person name="Wang J."/>
            <person name="Gasser R.B."/>
        </authorList>
    </citation>
    <scope>NUCLEOTIDE SEQUENCE [LARGE SCALE GENOMIC DNA]</scope>
    <source>
        <strain evidence="1">DCEP-RM93F</strain>
    </source>
</reference>
<protein>
    <submittedName>
        <fullName evidence="1">Uncharacterized protein</fullName>
    </submittedName>
</protein>
<dbReference type="Proteomes" id="UP000030758">
    <property type="component" value="Unassembled WGS sequence"/>
</dbReference>
<dbReference type="AlphaFoldDB" id="A0A085MZK8"/>
<gene>
    <name evidence="1" type="ORF">M514_03764</name>
</gene>